<dbReference type="Proteomes" id="UP000198891">
    <property type="component" value="Unassembled WGS sequence"/>
</dbReference>
<reference evidence="2 3" key="1">
    <citation type="submission" date="2016-10" db="EMBL/GenBank/DDBJ databases">
        <authorList>
            <person name="de Groot N.N."/>
        </authorList>
    </citation>
    <scope>NUCLEOTIDE SEQUENCE [LARGE SCALE GENOMIC DNA]</scope>
    <source>
        <strain evidence="2 3">CGMCC 4.3491</strain>
    </source>
</reference>
<gene>
    <name evidence="2" type="ORF">SAMN05216554_3677</name>
</gene>
<dbReference type="EMBL" id="FNPZ01000004">
    <property type="protein sequence ID" value="SDZ41202.1"/>
    <property type="molecule type" value="Genomic_DNA"/>
</dbReference>
<dbReference type="Gene3D" id="3.90.25.10">
    <property type="entry name" value="UDP-galactose 4-epimerase, domain 1"/>
    <property type="match status" value="1"/>
</dbReference>
<dbReference type="OrthoDB" id="9801785at2"/>
<sequence length="304" mass="32188">MHVLITGGAGFIGSNLARFLTATGGDRVTVFDDFSVGDIRNFDGLDVDVVSGSVLDQGAVTAAIADVDAVVHLAALNSVAQSMDAPHRFHDTNVTGTLNVLEAARQNGGLHTVVASSSSVYGRDPSALTLAPISPYAVGKLAVENYATTWSEAFGLPVLTLRFFNVFGPRQRQHGMYPAVVPSFVDAALDGRTIEVFGSGRQTRDFVYVDTVCSVIAGALAGRVATPRPIDVGNGRSTSLLELVAVLQDVVGRPLEVRHLAERPGDVAESLAQVAALDALFPDRLTFSLEDAVRTTIEWKLADR</sequence>
<keyword evidence="3" id="KW-1185">Reference proteome</keyword>
<dbReference type="InterPro" id="IPR001509">
    <property type="entry name" value="Epimerase_deHydtase"/>
</dbReference>
<dbReference type="PANTHER" id="PTHR43245">
    <property type="entry name" value="BIFUNCTIONAL POLYMYXIN RESISTANCE PROTEIN ARNA"/>
    <property type="match status" value="1"/>
</dbReference>
<feature type="domain" description="NAD-dependent epimerase/dehydratase" evidence="1">
    <location>
        <begin position="3"/>
        <end position="222"/>
    </location>
</feature>
<name>A0A1H3STB6_9MICO</name>
<accession>A0A1H3STB6</accession>
<dbReference type="AlphaFoldDB" id="A0A1H3STB6"/>
<dbReference type="Gene3D" id="3.40.50.720">
    <property type="entry name" value="NAD(P)-binding Rossmann-like Domain"/>
    <property type="match status" value="1"/>
</dbReference>
<dbReference type="PANTHER" id="PTHR43245:SF13">
    <property type="entry name" value="UDP-D-APIOSE_UDP-D-XYLOSE SYNTHASE 2"/>
    <property type="match status" value="1"/>
</dbReference>
<protein>
    <submittedName>
        <fullName evidence="2">UDP-glucose 4-epimerase</fullName>
    </submittedName>
</protein>
<evidence type="ECO:0000313" key="2">
    <source>
        <dbReference type="EMBL" id="SDZ41202.1"/>
    </source>
</evidence>
<evidence type="ECO:0000313" key="3">
    <source>
        <dbReference type="Proteomes" id="UP000198891"/>
    </source>
</evidence>
<proteinExistence type="predicted"/>
<organism evidence="2 3">
    <name type="scientific">Herbiconiux ginsengi</name>
    <dbReference type="NCBI Taxonomy" id="381665"/>
    <lineage>
        <taxon>Bacteria</taxon>
        <taxon>Bacillati</taxon>
        <taxon>Actinomycetota</taxon>
        <taxon>Actinomycetes</taxon>
        <taxon>Micrococcales</taxon>
        <taxon>Microbacteriaceae</taxon>
        <taxon>Herbiconiux</taxon>
    </lineage>
</organism>
<dbReference type="InterPro" id="IPR036291">
    <property type="entry name" value="NAD(P)-bd_dom_sf"/>
</dbReference>
<evidence type="ECO:0000259" key="1">
    <source>
        <dbReference type="Pfam" id="PF01370"/>
    </source>
</evidence>
<dbReference type="SUPFAM" id="SSF51735">
    <property type="entry name" value="NAD(P)-binding Rossmann-fold domains"/>
    <property type="match status" value="1"/>
</dbReference>
<dbReference type="STRING" id="381665.SAMN05216554_3677"/>
<dbReference type="RefSeq" id="WP_092556506.1">
    <property type="nucleotide sequence ID" value="NZ_FNPZ01000004.1"/>
</dbReference>
<dbReference type="InterPro" id="IPR050177">
    <property type="entry name" value="Lipid_A_modif_metabolic_enz"/>
</dbReference>
<dbReference type="Pfam" id="PF01370">
    <property type="entry name" value="Epimerase"/>
    <property type="match status" value="1"/>
</dbReference>